<evidence type="ECO:0000313" key="2">
    <source>
        <dbReference type="EMBL" id="AIY66531.1"/>
    </source>
</evidence>
<organism evidence="2 3">
    <name type="scientific">Pseudoalteromonas piratica</name>
    <dbReference type="NCBI Taxonomy" id="1348114"/>
    <lineage>
        <taxon>Bacteria</taxon>
        <taxon>Pseudomonadati</taxon>
        <taxon>Pseudomonadota</taxon>
        <taxon>Gammaproteobacteria</taxon>
        <taxon>Alteromonadales</taxon>
        <taxon>Pseudoalteromonadaceae</taxon>
        <taxon>Pseudoalteromonas</taxon>
    </lineage>
</organism>
<dbReference type="AlphaFoldDB" id="A0A0A7EKD3"/>
<dbReference type="InterPro" id="IPR013024">
    <property type="entry name" value="GGCT-like"/>
</dbReference>
<dbReference type="SUPFAM" id="SSF110857">
    <property type="entry name" value="Gamma-glutamyl cyclotransferase-like"/>
    <property type="match status" value="1"/>
</dbReference>
<dbReference type="Proteomes" id="UP000030341">
    <property type="component" value="Chromosome 2"/>
</dbReference>
<evidence type="ECO:0000313" key="3">
    <source>
        <dbReference type="Proteomes" id="UP000030341"/>
    </source>
</evidence>
<keyword evidence="2" id="KW-0436">Ligase</keyword>
<reference evidence="2 3" key="1">
    <citation type="submission" date="2014-11" db="EMBL/GenBank/DDBJ databases">
        <title>Complete Genome Sequence of Pseudoalteromonas sp. Strain OCN003 Isolated from Kaneohe Bay, Oahu, Hawaii.</title>
        <authorList>
            <person name="Beurmann S."/>
            <person name="Videau P."/>
            <person name="Ushijima B."/>
            <person name="Smith A.M."/>
            <person name="Aeby G.S."/>
            <person name="Callahan S.M."/>
            <person name="Belcaid M."/>
        </authorList>
    </citation>
    <scope>NUCLEOTIDE SEQUENCE [LARGE SCALE GENOMIC DNA]</scope>
    <source>
        <strain evidence="2 3">OCN003</strain>
    </source>
</reference>
<dbReference type="GO" id="GO:0016874">
    <property type="term" value="F:ligase activity"/>
    <property type="evidence" value="ECO:0007669"/>
    <property type="project" value="UniProtKB-KW"/>
</dbReference>
<dbReference type="OrthoDB" id="9798388at2"/>
<dbReference type="eggNOG" id="COG2105">
    <property type="taxonomic scope" value="Bacteria"/>
</dbReference>
<dbReference type="InterPro" id="IPR036568">
    <property type="entry name" value="GGCT-like_sf"/>
</dbReference>
<feature type="domain" description="Gamma-glutamylcyclotransferase AIG2-like" evidence="1">
    <location>
        <begin position="4"/>
        <end position="110"/>
    </location>
</feature>
<dbReference type="RefSeq" id="WP_040134819.1">
    <property type="nucleotide sequence ID" value="NZ_CP009889.1"/>
</dbReference>
<accession>A0A0A7EKD3</accession>
<dbReference type="EMBL" id="CP009889">
    <property type="protein sequence ID" value="AIY66531.1"/>
    <property type="molecule type" value="Genomic_DNA"/>
</dbReference>
<dbReference type="CDD" id="cd06661">
    <property type="entry name" value="GGCT_like"/>
    <property type="match status" value="1"/>
</dbReference>
<protein>
    <submittedName>
        <fullName evidence="2">UDP-N-acetylmuramate--alanine ligase</fullName>
    </submittedName>
</protein>
<dbReference type="Pfam" id="PF06094">
    <property type="entry name" value="GGACT"/>
    <property type="match status" value="1"/>
</dbReference>
<dbReference type="STRING" id="1348114.OM33_15400"/>
<gene>
    <name evidence="2" type="ORF">OM33_15400</name>
</gene>
<dbReference type="InterPro" id="IPR009288">
    <property type="entry name" value="AIG2-like_dom"/>
</dbReference>
<evidence type="ECO:0000259" key="1">
    <source>
        <dbReference type="Pfam" id="PF06094"/>
    </source>
</evidence>
<sequence length="117" mass="13036">MERLFSYGTLQQENVQQSNFGRKLAGEEAVLTGYRLSEIKISDANVVKQSGKAYHPILIFTGSVSDEVKGSCFWLTPEELAQVDRYEVAEYTRINATTKDGKSCWIYAASSEVSADL</sequence>
<proteinExistence type="predicted"/>
<name>A0A0A7EKD3_9GAMM</name>
<dbReference type="KEGG" id="pseo:OM33_15400"/>
<dbReference type="Gene3D" id="3.10.490.10">
    <property type="entry name" value="Gamma-glutamyl cyclotransferase-like"/>
    <property type="match status" value="1"/>
</dbReference>
<dbReference type="HOGENOM" id="CLU_152489_0_0_6"/>
<keyword evidence="3" id="KW-1185">Reference proteome</keyword>